<feature type="region of interest" description="Disordered" evidence="1">
    <location>
        <begin position="101"/>
        <end position="124"/>
    </location>
</feature>
<name>A0AAV0AK15_PHAPC</name>
<evidence type="ECO:0000256" key="1">
    <source>
        <dbReference type="SAM" id="MobiDB-lite"/>
    </source>
</evidence>
<keyword evidence="3" id="KW-1185">Reference proteome</keyword>
<proteinExistence type="predicted"/>
<comment type="caution">
    <text evidence="2">The sequence shown here is derived from an EMBL/GenBank/DDBJ whole genome shotgun (WGS) entry which is preliminary data.</text>
</comment>
<feature type="compositionally biased region" description="Polar residues" evidence="1">
    <location>
        <begin position="247"/>
        <end position="259"/>
    </location>
</feature>
<dbReference type="InterPro" id="IPR019129">
    <property type="entry name" value="Folate-sensitive_fs_Fra10Ac1"/>
</dbReference>
<feature type="compositionally biased region" description="Basic and acidic residues" evidence="1">
    <location>
        <begin position="202"/>
        <end position="213"/>
    </location>
</feature>
<accession>A0AAV0AK15</accession>
<organism evidence="2 3">
    <name type="scientific">Phakopsora pachyrhizi</name>
    <name type="common">Asian soybean rust disease fungus</name>
    <dbReference type="NCBI Taxonomy" id="170000"/>
    <lineage>
        <taxon>Eukaryota</taxon>
        <taxon>Fungi</taxon>
        <taxon>Dikarya</taxon>
        <taxon>Basidiomycota</taxon>
        <taxon>Pucciniomycotina</taxon>
        <taxon>Pucciniomycetes</taxon>
        <taxon>Pucciniales</taxon>
        <taxon>Phakopsoraceae</taxon>
        <taxon>Phakopsora</taxon>
    </lineage>
</organism>
<feature type="compositionally biased region" description="Low complexity" evidence="1">
    <location>
        <begin position="103"/>
        <end position="118"/>
    </location>
</feature>
<evidence type="ECO:0000313" key="2">
    <source>
        <dbReference type="EMBL" id="CAH7667926.1"/>
    </source>
</evidence>
<reference evidence="2" key="1">
    <citation type="submission" date="2022-06" db="EMBL/GenBank/DDBJ databases">
        <authorList>
            <consortium name="SYNGENTA / RWTH Aachen University"/>
        </authorList>
    </citation>
    <scope>NUCLEOTIDE SEQUENCE</scope>
</reference>
<gene>
    <name evidence="2" type="ORF">PPACK8108_LOCUS2368</name>
</gene>
<sequence length="268" mass="30726">MNKIKGYGRTPPPLPKSKTELDVLVERHRFIRDSNEDNLTWEDRLAKKAYDQLFKELAICDLTRYREGKATMRWRTANEVIIGKGHLSCSNLNCKYHDPSRISSQKATAPSSSKPKPKSTNEFKDQSSFIKLNDDYNYEDEVSSNEFDKDQIKKKKTDLQLQELSTNFSYIEEGQPKIALVKLKLCHRCTKKMNKSLKRKRESNQVDIQKETSKGYSSTTNLTKTATKVNAEDLGVDKDGGNLPYGLSSSNKSESNNYLKTKRSKHSR</sequence>
<protein>
    <submittedName>
        <fullName evidence="2">Folate-sensitive fragile site protein Fra10Ac1-domain-containing protein</fullName>
    </submittedName>
</protein>
<dbReference type="AlphaFoldDB" id="A0AAV0AK15"/>
<evidence type="ECO:0000313" key="3">
    <source>
        <dbReference type="Proteomes" id="UP001153365"/>
    </source>
</evidence>
<feature type="compositionally biased region" description="Polar residues" evidence="1">
    <location>
        <begin position="214"/>
        <end position="228"/>
    </location>
</feature>
<feature type="region of interest" description="Disordered" evidence="1">
    <location>
        <begin position="196"/>
        <end position="268"/>
    </location>
</feature>
<dbReference type="Proteomes" id="UP001153365">
    <property type="component" value="Unassembled WGS sequence"/>
</dbReference>
<dbReference type="Pfam" id="PF09725">
    <property type="entry name" value="Fra10Ac1"/>
    <property type="match status" value="1"/>
</dbReference>
<dbReference type="EMBL" id="CALTRL010000399">
    <property type="protein sequence ID" value="CAH7667926.1"/>
    <property type="molecule type" value="Genomic_DNA"/>
</dbReference>